<protein>
    <submittedName>
        <fullName evidence="5">EspG family protein</fullName>
    </submittedName>
</protein>
<evidence type="ECO:0000313" key="5">
    <source>
        <dbReference type="EMBL" id="SNR36107.1"/>
    </source>
</evidence>
<dbReference type="InterPro" id="IPR025734">
    <property type="entry name" value="EspG"/>
</dbReference>
<evidence type="ECO:0000256" key="1">
    <source>
        <dbReference type="ARBA" id="ARBA00004496"/>
    </source>
</evidence>
<reference evidence="5 6" key="1">
    <citation type="submission" date="2017-06" db="EMBL/GenBank/DDBJ databases">
        <authorList>
            <person name="Kim H.J."/>
            <person name="Triplett B.A."/>
        </authorList>
    </citation>
    <scope>NUCLEOTIDE SEQUENCE [LARGE SCALE GENOMIC DNA]</scope>
    <source>
        <strain evidence="5 6">DSM 45207</strain>
    </source>
</reference>
<proteinExistence type="inferred from homology"/>
<evidence type="ECO:0000256" key="3">
    <source>
        <dbReference type="ARBA" id="ARBA00022490"/>
    </source>
</evidence>
<accession>A0A238VPP2</accession>
<keyword evidence="3" id="KW-0963">Cytoplasm</keyword>
<dbReference type="Pfam" id="PF14011">
    <property type="entry name" value="ESX-1_EspG"/>
    <property type="match status" value="1"/>
</dbReference>
<keyword evidence="4" id="KW-0143">Chaperone</keyword>
<evidence type="ECO:0000313" key="6">
    <source>
        <dbReference type="Proteomes" id="UP000198348"/>
    </source>
</evidence>
<dbReference type="AlphaFoldDB" id="A0A238VPP2"/>
<comment type="subcellular location">
    <subcellularLocation>
        <location evidence="1">Cytoplasm</location>
    </subcellularLocation>
</comment>
<dbReference type="Proteomes" id="UP000198348">
    <property type="component" value="Unassembled WGS sequence"/>
</dbReference>
<organism evidence="5 6">
    <name type="scientific">Haloechinothrix alba</name>
    <dbReference type="NCBI Taxonomy" id="664784"/>
    <lineage>
        <taxon>Bacteria</taxon>
        <taxon>Bacillati</taxon>
        <taxon>Actinomycetota</taxon>
        <taxon>Actinomycetes</taxon>
        <taxon>Pseudonocardiales</taxon>
        <taxon>Pseudonocardiaceae</taxon>
        <taxon>Haloechinothrix</taxon>
    </lineage>
</organism>
<evidence type="ECO:0000256" key="4">
    <source>
        <dbReference type="ARBA" id="ARBA00023186"/>
    </source>
</evidence>
<name>A0A238VPP2_9PSEU</name>
<keyword evidence="6" id="KW-1185">Reference proteome</keyword>
<sequence length="247" mass="27178">MITRPVTISLETYSTLLDKENLGEAHTTLLGGVMWYPPDAARERDVRVLGELREQGLVDGTRVSEAFYDTLVTMQRPTVEYYTYFGEPGTERRSVRSAVLGREAVLVHADNRRIDIEPIPGEQLGVRLVSALPDTPAAQTKSINCDGADLLALADGKSLPSGPSANDAKRMKRWLEEERSNAGQLFVGVRDQQGTRRVNKAPVPCWIDTGSGRLLLTPGANGWYTLRSGDTPTVATQLSELEQRLRG</sequence>
<dbReference type="RefSeq" id="WP_176439766.1">
    <property type="nucleotide sequence ID" value="NZ_FZNW01000003.1"/>
</dbReference>
<evidence type="ECO:0000256" key="2">
    <source>
        <dbReference type="ARBA" id="ARBA00006411"/>
    </source>
</evidence>
<comment type="similarity">
    <text evidence="2">Belongs to the EspG family.</text>
</comment>
<dbReference type="EMBL" id="FZNW01000003">
    <property type="protein sequence ID" value="SNR36107.1"/>
    <property type="molecule type" value="Genomic_DNA"/>
</dbReference>
<gene>
    <name evidence="5" type="ORF">SAMN06265360_103194</name>
</gene>